<dbReference type="PANTHER" id="PTHR33828">
    <property type="entry name" value="OS05G0596200 PROTEIN"/>
    <property type="match status" value="1"/>
</dbReference>
<keyword evidence="3" id="KW-1185">Reference proteome</keyword>
<dbReference type="EMBL" id="JBBWWQ010000013">
    <property type="protein sequence ID" value="KAK8933911.1"/>
    <property type="molecule type" value="Genomic_DNA"/>
</dbReference>
<dbReference type="Proteomes" id="UP001418222">
    <property type="component" value="Unassembled WGS sequence"/>
</dbReference>
<gene>
    <name evidence="2" type="ORF">KSP39_PZI015722</name>
</gene>
<evidence type="ECO:0000313" key="2">
    <source>
        <dbReference type="EMBL" id="KAK8933911.1"/>
    </source>
</evidence>
<feature type="region of interest" description="Disordered" evidence="1">
    <location>
        <begin position="111"/>
        <end position="181"/>
    </location>
</feature>
<feature type="compositionally biased region" description="Basic and acidic residues" evidence="1">
    <location>
        <begin position="10"/>
        <end position="20"/>
    </location>
</feature>
<proteinExistence type="predicted"/>
<dbReference type="PANTHER" id="PTHR33828:SF1">
    <property type="entry name" value="OS05G0596200 PROTEIN"/>
    <property type="match status" value="1"/>
</dbReference>
<evidence type="ECO:0000313" key="3">
    <source>
        <dbReference type="Proteomes" id="UP001418222"/>
    </source>
</evidence>
<feature type="compositionally biased region" description="Basic and acidic residues" evidence="1">
    <location>
        <begin position="139"/>
        <end position="148"/>
    </location>
</feature>
<organism evidence="2 3">
    <name type="scientific">Platanthera zijinensis</name>
    <dbReference type="NCBI Taxonomy" id="2320716"/>
    <lineage>
        <taxon>Eukaryota</taxon>
        <taxon>Viridiplantae</taxon>
        <taxon>Streptophyta</taxon>
        <taxon>Embryophyta</taxon>
        <taxon>Tracheophyta</taxon>
        <taxon>Spermatophyta</taxon>
        <taxon>Magnoliopsida</taxon>
        <taxon>Liliopsida</taxon>
        <taxon>Asparagales</taxon>
        <taxon>Orchidaceae</taxon>
        <taxon>Orchidoideae</taxon>
        <taxon>Orchideae</taxon>
        <taxon>Orchidinae</taxon>
        <taxon>Platanthera</taxon>
    </lineage>
</organism>
<comment type="caution">
    <text evidence="2">The sequence shown here is derived from an EMBL/GenBank/DDBJ whole genome shotgun (WGS) entry which is preliminary data.</text>
</comment>
<feature type="region of interest" description="Disordered" evidence="1">
    <location>
        <begin position="1"/>
        <end position="43"/>
    </location>
</feature>
<evidence type="ECO:0000256" key="1">
    <source>
        <dbReference type="SAM" id="MobiDB-lite"/>
    </source>
</evidence>
<name>A0AAP0BB55_9ASPA</name>
<reference evidence="2 3" key="1">
    <citation type="journal article" date="2022" name="Nat. Plants">
        <title>Genomes of leafy and leafless Platanthera orchids illuminate the evolution of mycoheterotrophy.</title>
        <authorList>
            <person name="Li M.H."/>
            <person name="Liu K.W."/>
            <person name="Li Z."/>
            <person name="Lu H.C."/>
            <person name="Ye Q.L."/>
            <person name="Zhang D."/>
            <person name="Wang J.Y."/>
            <person name="Li Y.F."/>
            <person name="Zhong Z.M."/>
            <person name="Liu X."/>
            <person name="Yu X."/>
            <person name="Liu D.K."/>
            <person name="Tu X.D."/>
            <person name="Liu B."/>
            <person name="Hao Y."/>
            <person name="Liao X.Y."/>
            <person name="Jiang Y.T."/>
            <person name="Sun W.H."/>
            <person name="Chen J."/>
            <person name="Chen Y.Q."/>
            <person name="Ai Y."/>
            <person name="Zhai J.W."/>
            <person name="Wu S.S."/>
            <person name="Zhou Z."/>
            <person name="Hsiao Y.Y."/>
            <person name="Wu W.L."/>
            <person name="Chen Y.Y."/>
            <person name="Lin Y.F."/>
            <person name="Hsu J.L."/>
            <person name="Li C.Y."/>
            <person name="Wang Z.W."/>
            <person name="Zhao X."/>
            <person name="Zhong W.Y."/>
            <person name="Ma X.K."/>
            <person name="Ma L."/>
            <person name="Huang J."/>
            <person name="Chen G.Z."/>
            <person name="Huang M.Z."/>
            <person name="Huang L."/>
            <person name="Peng D.H."/>
            <person name="Luo Y.B."/>
            <person name="Zou S.Q."/>
            <person name="Chen S.P."/>
            <person name="Lan S."/>
            <person name="Tsai W.C."/>
            <person name="Van de Peer Y."/>
            <person name="Liu Z.J."/>
        </authorList>
    </citation>
    <scope>NUCLEOTIDE SEQUENCE [LARGE SCALE GENOMIC DNA]</scope>
    <source>
        <strain evidence="2">Lor287</strain>
    </source>
</reference>
<protein>
    <submittedName>
        <fullName evidence="2">Uncharacterized protein</fullName>
    </submittedName>
</protein>
<dbReference type="AlphaFoldDB" id="A0AAP0BB55"/>
<sequence>MSSAATAMRVKVETGGKKADLSTSKLKSVSGTHNHGVKGKAVATATKTTTTTTAVKAKSTKKVYTLPGQKYDVPEEREPLRIFYESLSQQIPTSEMAEFWMMEHGLLPPDKAKKAYERKQRKQHQLRTGTPVKPHKPPHKPERPESSKSHLLKNTNSGSKKRHNYSDSEEEFIVKHKKSKF</sequence>
<feature type="compositionally biased region" description="Polar residues" evidence="1">
    <location>
        <begin position="21"/>
        <end position="33"/>
    </location>
</feature>
<accession>A0AAP0BB55</accession>